<organism evidence="2">
    <name type="scientific">Laccaria bicolor (strain S238N-H82 / ATCC MYA-4686)</name>
    <name type="common">Bicoloured deceiver</name>
    <name type="synonym">Laccaria laccata var. bicolor</name>
    <dbReference type="NCBI Taxonomy" id="486041"/>
    <lineage>
        <taxon>Eukaryota</taxon>
        <taxon>Fungi</taxon>
        <taxon>Dikarya</taxon>
        <taxon>Basidiomycota</taxon>
        <taxon>Agaricomycotina</taxon>
        <taxon>Agaricomycetes</taxon>
        <taxon>Agaricomycetidae</taxon>
        <taxon>Agaricales</taxon>
        <taxon>Agaricineae</taxon>
        <taxon>Hydnangiaceae</taxon>
        <taxon>Laccaria</taxon>
    </lineage>
</organism>
<dbReference type="InParanoid" id="B0CT07"/>
<sequence>MADVSSHIMLVAIKVTSTLELTSSRVKNLPTNSSPPKPSTLDHKTLAGGVHVPFIRWFGTKCDYNTMVVDLLKPSLEDVFNFCNHKLSLLAFCLVSGSILHLLSL</sequence>
<dbReference type="Proteomes" id="UP000001194">
    <property type="component" value="Unassembled WGS sequence"/>
</dbReference>
<dbReference type="HOGENOM" id="CLU_2237057_0_0_1"/>
<dbReference type="STRING" id="486041.B0CT07"/>
<accession>B0CT07</accession>
<dbReference type="GeneID" id="6070196"/>
<dbReference type="RefSeq" id="XP_001874413.1">
    <property type="nucleotide sequence ID" value="XM_001874378.1"/>
</dbReference>
<reference evidence="1 2" key="1">
    <citation type="journal article" date="2008" name="Nature">
        <title>The genome of Laccaria bicolor provides insights into mycorrhizal symbiosis.</title>
        <authorList>
            <person name="Martin F."/>
            <person name="Aerts A."/>
            <person name="Ahren D."/>
            <person name="Brun A."/>
            <person name="Danchin E.G.J."/>
            <person name="Duchaussoy F."/>
            <person name="Gibon J."/>
            <person name="Kohler A."/>
            <person name="Lindquist E."/>
            <person name="Pereda V."/>
            <person name="Salamov A."/>
            <person name="Shapiro H.J."/>
            <person name="Wuyts J."/>
            <person name="Blaudez D."/>
            <person name="Buee M."/>
            <person name="Brokstein P."/>
            <person name="Canbaeck B."/>
            <person name="Cohen D."/>
            <person name="Courty P.E."/>
            <person name="Coutinho P.M."/>
            <person name="Delaruelle C."/>
            <person name="Detter J.C."/>
            <person name="Deveau A."/>
            <person name="DiFazio S."/>
            <person name="Duplessis S."/>
            <person name="Fraissinet-Tachet L."/>
            <person name="Lucic E."/>
            <person name="Frey-Klett P."/>
            <person name="Fourrey C."/>
            <person name="Feussner I."/>
            <person name="Gay G."/>
            <person name="Grimwood J."/>
            <person name="Hoegger P.J."/>
            <person name="Jain P."/>
            <person name="Kilaru S."/>
            <person name="Labbe J."/>
            <person name="Lin Y.C."/>
            <person name="Legue V."/>
            <person name="Le Tacon F."/>
            <person name="Marmeisse R."/>
            <person name="Melayah D."/>
            <person name="Montanini B."/>
            <person name="Muratet M."/>
            <person name="Nehls U."/>
            <person name="Niculita-Hirzel H."/>
            <person name="Oudot-Le Secq M.P."/>
            <person name="Peter M."/>
            <person name="Quesneville H."/>
            <person name="Rajashekar B."/>
            <person name="Reich M."/>
            <person name="Rouhier N."/>
            <person name="Schmutz J."/>
            <person name="Yin T."/>
            <person name="Chalot M."/>
            <person name="Henrissat B."/>
            <person name="Kuees U."/>
            <person name="Lucas S."/>
            <person name="Van de Peer Y."/>
            <person name="Podila G.K."/>
            <person name="Polle A."/>
            <person name="Pukkila P.J."/>
            <person name="Richardson P.M."/>
            <person name="Rouze P."/>
            <person name="Sanders I.R."/>
            <person name="Stajich J.E."/>
            <person name="Tunlid A."/>
            <person name="Tuskan G."/>
            <person name="Grigoriev I.V."/>
        </authorList>
    </citation>
    <scope>NUCLEOTIDE SEQUENCE [LARGE SCALE GENOMIC DNA]</scope>
    <source>
        <strain evidence="2">S238N-H82 / ATCC MYA-4686</strain>
    </source>
</reference>
<proteinExistence type="predicted"/>
<dbReference type="KEGG" id="lbc:LACBIDRAFT_304951"/>
<name>B0CT07_LACBS</name>
<dbReference type="OrthoDB" id="5800476at2759"/>
<gene>
    <name evidence="1" type="ORF">LACBIDRAFT_304951</name>
</gene>
<dbReference type="AlphaFoldDB" id="B0CT07"/>
<protein>
    <submittedName>
        <fullName evidence="1">Predicted protein</fullName>
    </submittedName>
</protein>
<evidence type="ECO:0000313" key="1">
    <source>
        <dbReference type="EMBL" id="EDR13854.1"/>
    </source>
</evidence>
<keyword evidence="2" id="KW-1185">Reference proteome</keyword>
<evidence type="ECO:0000313" key="2">
    <source>
        <dbReference type="Proteomes" id="UP000001194"/>
    </source>
</evidence>
<dbReference type="EMBL" id="DS547092">
    <property type="protein sequence ID" value="EDR13854.1"/>
    <property type="molecule type" value="Genomic_DNA"/>
</dbReference>
<dbReference type="Gene3D" id="3.30.200.20">
    <property type="entry name" value="Phosphorylase Kinase, domain 1"/>
    <property type="match status" value="1"/>
</dbReference>